<protein>
    <submittedName>
        <fullName evidence="1">Uncharacterized protein</fullName>
    </submittedName>
</protein>
<dbReference type="RefSeq" id="XP_029234187.1">
    <property type="nucleotide sequence ID" value="XM_029385946.1"/>
</dbReference>
<dbReference type="AlphaFoldDB" id="A0A3R7MZB6"/>
<organism evidence="1 2">
    <name type="scientific">Trypanosoma rangeli</name>
    <dbReference type="NCBI Taxonomy" id="5698"/>
    <lineage>
        <taxon>Eukaryota</taxon>
        <taxon>Discoba</taxon>
        <taxon>Euglenozoa</taxon>
        <taxon>Kinetoplastea</taxon>
        <taxon>Metakinetoplastina</taxon>
        <taxon>Trypanosomatida</taxon>
        <taxon>Trypanosomatidae</taxon>
        <taxon>Trypanosoma</taxon>
        <taxon>Herpetosoma</taxon>
    </lineage>
</organism>
<keyword evidence="2" id="KW-1185">Reference proteome</keyword>
<sequence>MPREKVSQSSKCATRHSLNCCTVLLVMWCAFAVAVRSPTIVLRGTATKKTPTSEKSSTPGTYSTRYAASTFAAQNNLDSDATASVGSSYGFTCSTQGRSSQSLSCALFTKPQGINAHTPYFSRNAGSPSAGLAIRDLKPRNDRMVLTT</sequence>
<name>A0A3R7MZB6_TRYRA</name>
<evidence type="ECO:0000313" key="1">
    <source>
        <dbReference type="EMBL" id="RNE97560.1"/>
    </source>
</evidence>
<proteinExistence type="predicted"/>
<reference evidence="1 2" key="1">
    <citation type="journal article" date="2018" name="BMC Genomics">
        <title>Genomic comparison of Trypanosoma conorhini and Trypanosoma rangeli to Trypanosoma cruzi strains of high and low virulence.</title>
        <authorList>
            <person name="Bradwell K.R."/>
            <person name="Koparde V.N."/>
            <person name="Matveyev A.V."/>
            <person name="Serrano M.G."/>
            <person name="Alves J.M."/>
            <person name="Parikh H."/>
            <person name="Huang B."/>
            <person name="Lee V."/>
            <person name="Espinosa-Alvarez O."/>
            <person name="Ortiz P.A."/>
            <person name="Costa-Martins A.G."/>
            <person name="Teixeira M.M."/>
            <person name="Buck G.A."/>
        </authorList>
    </citation>
    <scope>NUCLEOTIDE SEQUENCE [LARGE SCALE GENOMIC DNA]</scope>
    <source>
        <strain evidence="1 2">AM80</strain>
    </source>
</reference>
<dbReference type="EMBL" id="MKGL01000549">
    <property type="protein sequence ID" value="RNE97560.1"/>
    <property type="molecule type" value="Genomic_DNA"/>
</dbReference>
<dbReference type="Proteomes" id="UP000283634">
    <property type="component" value="Unassembled WGS sequence"/>
</dbReference>
<accession>A0A3R7MZB6</accession>
<dbReference type="GeneID" id="40333185"/>
<comment type="caution">
    <text evidence="1">The sequence shown here is derived from an EMBL/GenBank/DDBJ whole genome shotgun (WGS) entry which is preliminary data.</text>
</comment>
<gene>
    <name evidence="1" type="ORF">TraAM80_09252</name>
</gene>
<evidence type="ECO:0000313" key="2">
    <source>
        <dbReference type="Proteomes" id="UP000283634"/>
    </source>
</evidence>